<reference evidence="1" key="1">
    <citation type="submission" date="2024-05" db="EMBL/GenBank/DDBJ databases">
        <title>Isolation and characterization of Sporomusa carbonis sp. nov., a carboxydotrophic hydrogenogen in the genus of Sporomusa isolated from a charcoal burning pile.</title>
        <authorList>
            <person name="Boeer T."/>
            <person name="Rosenbaum F."/>
            <person name="Eysell L."/>
            <person name="Mueller V."/>
            <person name="Daniel R."/>
            <person name="Poehlein A."/>
        </authorList>
    </citation>
    <scope>NUCLEOTIDE SEQUENCE [LARGE SCALE GENOMIC DNA]</scope>
    <source>
        <strain evidence="1">DSM 3132</strain>
    </source>
</reference>
<organism evidence="1 2">
    <name type="scientific">Sporomusa acidovorans (strain ATCC 49682 / DSM 3132 / Mol)</name>
    <dbReference type="NCBI Taxonomy" id="1123286"/>
    <lineage>
        <taxon>Bacteria</taxon>
        <taxon>Bacillati</taxon>
        <taxon>Bacillota</taxon>
        <taxon>Negativicutes</taxon>
        <taxon>Selenomonadales</taxon>
        <taxon>Sporomusaceae</taxon>
        <taxon>Sporomusa</taxon>
    </lineage>
</organism>
<gene>
    <name evidence="1" type="ORF">SPACI_008800</name>
</gene>
<dbReference type="EMBL" id="CP155571">
    <property type="protein sequence ID" value="XFO70880.1"/>
    <property type="molecule type" value="Genomic_DNA"/>
</dbReference>
<proteinExistence type="predicted"/>
<sequence length="99" mass="11460">MLILCKGSTTNANPVNITNRFLASDELLVAIAILDEFKYKQPINIRIVWTHLETNIRIKQIMNAAIFDKSCSCHRLATYIKMAVIERKNYTVYGKQHYL</sequence>
<accession>A0ABZ3IXZ6</accession>
<protein>
    <submittedName>
        <fullName evidence="1">Uncharacterized protein</fullName>
    </submittedName>
</protein>
<keyword evidence="2" id="KW-1185">Reference proteome</keyword>
<name>A0ABZ3IXZ6_SPOA4</name>
<dbReference type="Proteomes" id="UP000216052">
    <property type="component" value="Chromosome"/>
</dbReference>
<evidence type="ECO:0000313" key="2">
    <source>
        <dbReference type="Proteomes" id="UP000216052"/>
    </source>
</evidence>
<evidence type="ECO:0000313" key="1">
    <source>
        <dbReference type="EMBL" id="XFO70880.1"/>
    </source>
</evidence>